<dbReference type="AlphaFoldDB" id="A0A7J8FA87"/>
<dbReference type="PANTHER" id="PTHR37162">
    <property type="entry name" value="HAT FAMILY DIMERISATION DOMAINCONTAINING PROTEIN-RELATED"/>
    <property type="match status" value="1"/>
</dbReference>
<evidence type="ECO:0000313" key="1">
    <source>
        <dbReference type="EMBL" id="KAF6444299.1"/>
    </source>
</evidence>
<gene>
    <name evidence="1" type="ORF">HJG59_008591</name>
</gene>
<dbReference type="Proteomes" id="UP000550707">
    <property type="component" value="Unassembled WGS sequence"/>
</dbReference>
<evidence type="ECO:0000313" key="2">
    <source>
        <dbReference type="Proteomes" id="UP000550707"/>
    </source>
</evidence>
<protein>
    <recommendedName>
        <fullName evidence="3">Zinc finger BED-type containing 4</fullName>
    </recommendedName>
</protein>
<accession>A0A7J8FA87</accession>
<keyword evidence="2" id="KW-1185">Reference proteome</keyword>
<evidence type="ECO:0008006" key="3">
    <source>
        <dbReference type="Google" id="ProtNLM"/>
    </source>
</evidence>
<dbReference type="InParanoid" id="A0A7J8FA87"/>
<name>A0A7J8FA87_MOLMO</name>
<proteinExistence type="predicted"/>
<reference evidence="1 2" key="1">
    <citation type="journal article" date="2020" name="Nature">
        <title>Six reference-quality genomes reveal evolution of bat adaptations.</title>
        <authorList>
            <person name="Jebb D."/>
            <person name="Huang Z."/>
            <person name="Pippel M."/>
            <person name="Hughes G.M."/>
            <person name="Lavrichenko K."/>
            <person name="Devanna P."/>
            <person name="Winkler S."/>
            <person name="Jermiin L.S."/>
            <person name="Skirmuntt E.C."/>
            <person name="Katzourakis A."/>
            <person name="Burkitt-Gray L."/>
            <person name="Ray D.A."/>
            <person name="Sullivan K.A.M."/>
            <person name="Roscito J.G."/>
            <person name="Kirilenko B.M."/>
            <person name="Davalos L.M."/>
            <person name="Corthals A.P."/>
            <person name="Power M.L."/>
            <person name="Jones G."/>
            <person name="Ransome R.D."/>
            <person name="Dechmann D.K.N."/>
            <person name="Locatelli A.G."/>
            <person name="Puechmaille S.J."/>
            <person name="Fedrigo O."/>
            <person name="Jarvis E.D."/>
            <person name="Hiller M."/>
            <person name="Vernes S.C."/>
            <person name="Myers E.W."/>
            <person name="Teeling E.C."/>
        </authorList>
    </citation>
    <scope>NUCLEOTIDE SEQUENCE [LARGE SCALE GENOMIC DNA]</scope>
    <source>
        <strain evidence="1">MMolMol1</strain>
        <tissue evidence="1">Muscle</tissue>
    </source>
</reference>
<dbReference type="PANTHER" id="PTHR37162:SF10">
    <property type="entry name" value="DUF4371 DOMAIN-CONTAINING PROTEIN"/>
    <property type="match status" value="1"/>
</dbReference>
<dbReference type="EMBL" id="JACASF010000012">
    <property type="protein sequence ID" value="KAF6444299.1"/>
    <property type="molecule type" value="Genomic_DNA"/>
</dbReference>
<comment type="caution">
    <text evidence="1">The sequence shown here is derived from an EMBL/GenBank/DDBJ whole genome shotgun (WGS) entry which is preliminary data.</text>
</comment>
<sequence>MSVNSPINCCALYGDSASLIFNFVNIMTMFSKSSDNENESEYNTNNSMTQTIPKKKTKRLCYFNDRWKNTYSWIREVNNPNRTYCTICRKEFGVGYGGEGGVKKHVETEFHKSEMRQASTFESIQNVLVSQKDTNAQSKIAAAELAWAYHIDEHAFSYRSLDCSMRLSKITFPDSEVATKMSCGRTKGEILITDVLAPYSVELILSDLTNDHAFYSISSDMLNHGNKKVFPLALRYFDLKNGVSNRLLDFYDEFNETSENIKQTIVDILSKYKLDFAHLSAYSADSKFHSVYKLLDKENEKILPAKCPAHIILCTRLLKRMRSAFL</sequence>
<organism evidence="1 2">
    <name type="scientific">Molossus molossus</name>
    <name type="common">Pallas' mastiff bat</name>
    <name type="synonym">Vespertilio molossus</name>
    <dbReference type="NCBI Taxonomy" id="27622"/>
    <lineage>
        <taxon>Eukaryota</taxon>
        <taxon>Metazoa</taxon>
        <taxon>Chordata</taxon>
        <taxon>Craniata</taxon>
        <taxon>Vertebrata</taxon>
        <taxon>Euteleostomi</taxon>
        <taxon>Mammalia</taxon>
        <taxon>Eutheria</taxon>
        <taxon>Laurasiatheria</taxon>
        <taxon>Chiroptera</taxon>
        <taxon>Yangochiroptera</taxon>
        <taxon>Molossidae</taxon>
        <taxon>Molossus</taxon>
    </lineage>
</organism>